<dbReference type="InterPro" id="IPR011049">
    <property type="entry name" value="Serralysin-like_metalloprot_C"/>
</dbReference>
<name>A0A0F5MP20_9RICK</name>
<comment type="caution">
    <text evidence="6">The sequence shown here is derived from an EMBL/GenBank/DDBJ whole genome shotgun (WGS) entry which is preliminary data.</text>
</comment>
<dbReference type="Pfam" id="PF00082">
    <property type="entry name" value="Peptidase_S8"/>
    <property type="match status" value="1"/>
</dbReference>
<dbReference type="InterPro" id="IPR023828">
    <property type="entry name" value="Peptidase_S8_Ser-AS"/>
</dbReference>
<organism evidence="6 7">
    <name type="scientific">Candidatus Arcanibacter lacustris</name>
    <dbReference type="NCBI Taxonomy" id="1607817"/>
    <lineage>
        <taxon>Bacteria</taxon>
        <taxon>Pseudomonadati</taxon>
        <taxon>Pseudomonadota</taxon>
        <taxon>Alphaproteobacteria</taxon>
        <taxon>Rickettsiales</taxon>
        <taxon>Candidatus Arcanibacter</taxon>
    </lineage>
</organism>
<dbReference type="GO" id="GO:0004252">
    <property type="term" value="F:serine-type endopeptidase activity"/>
    <property type="evidence" value="ECO:0007669"/>
    <property type="project" value="UniProtKB-UniRule"/>
</dbReference>
<dbReference type="GO" id="GO:0016020">
    <property type="term" value="C:membrane"/>
    <property type="evidence" value="ECO:0007669"/>
    <property type="project" value="TreeGrafter"/>
</dbReference>
<dbReference type="PANTHER" id="PTHR42884:SF14">
    <property type="entry name" value="NEUROENDOCRINE CONVERTASE 1"/>
    <property type="match status" value="1"/>
</dbReference>
<sequence>MNNVTLLTSSLYTFKSTNYLQYDIDRQDSITTDYFNVSSQYKFTSLAKANYSTTSNNNDVTIPYNVISAICSIMAEKENANKVSSLKLNPYSSFDKKNYKLDDVGNLYLSGSYGDYDIKISDAAMDILDHRTNKQIASGLKDVRYLNFNDAKKIPIQSNKSFHVGDIIKIEGAGPYIIKSEQLLSNDFDLNQNSFTVHKVLNPVGGTVSKKDTGEIVFIPNNSYKGIKSFEYHIKNSQGIINQSNVRVYLKTKDLPDDANFFDQWYLERSNIIEAWNYYTGKGVTVAVFDEGVIVPHKDIIGNIESVAQFSTNHGYMPIYYLHALGVSGVIAAQRNDINLVGVAYDAKIASYQLPFYDFSNINLDFFKYYSIINNSWGGASLFYKDDVFGNADKIKNKFYKAYKDAVDLGRDGLGSAIVFAAGNSKVIGFDANYDFVTNSPYVIVVGGINKPNEEFFLENNIQKFASTGASILVSAPASHFLTLNIEDLELDQRLSLTHEDIIKKSAGTSFAAPLVSGVIALMLEANPKLGWRDIQEILAISAKKFNDKVTGISRSDIKAESNNVTDATNAEADSSKWFDNAARNWNGGGMHYSREYGFGEVDAYGAVKLAESWNLKQTSNNMLTIANASPKIIRETIKAGSLKIEFNIEEDMIAEYLTLNFDLFHKELGELEVNLYSPAATKSTLLYKPGKGKELDLSSLLPKNLSGDLSSANFRGEKTLGKWIVEINQHSSGLISNNADASILGYLSRNNLESIDLTIYGKDRDSTTLYYTDEFTEAVGSNPQRSLISDNKYKTINAAAVSGAVVIDLSSQQEVLHFIGNHNVLLVFNKIQNLITGDGNDKLTGNDRDNIFSPGRGNNSIHTGGGNDIIYFANILTHRGLTTIDDFSPTQTKLQFGRNASYQDISPLVSSFNDNKDTIIQTSNWAVLLTGVDSSKITESNFIFTDLMI</sequence>
<dbReference type="SUPFAM" id="SSF52743">
    <property type="entry name" value="Subtilisin-like"/>
    <property type="match status" value="1"/>
</dbReference>
<dbReference type="GO" id="GO:0012505">
    <property type="term" value="C:endomembrane system"/>
    <property type="evidence" value="ECO:0007669"/>
    <property type="project" value="UniProtKB-ARBA"/>
</dbReference>
<evidence type="ECO:0000259" key="5">
    <source>
        <dbReference type="PROSITE" id="PS51829"/>
    </source>
</evidence>
<keyword evidence="2 4" id="KW-0378">Hydrolase</keyword>
<dbReference type="Gene3D" id="3.40.50.200">
    <property type="entry name" value="Peptidase S8/S53 domain"/>
    <property type="match status" value="1"/>
</dbReference>
<dbReference type="PANTHER" id="PTHR42884">
    <property type="entry name" value="PROPROTEIN CONVERTASE SUBTILISIN/KEXIN-RELATED"/>
    <property type="match status" value="1"/>
</dbReference>
<evidence type="ECO:0000313" key="7">
    <source>
        <dbReference type="Proteomes" id="UP000033358"/>
    </source>
</evidence>
<dbReference type="Gene3D" id="2.150.10.10">
    <property type="entry name" value="Serralysin-like metalloprotease, C-terminal"/>
    <property type="match status" value="1"/>
</dbReference>
<keyword evidence="1 4" id="KW-0645">Protease</keyword>
<keyword evidence="7" id="KW-1185">Reference proteome</keyword>
<proteinExistence type="inferred from homology"/>
<dbReference type="InterPro" id="IPR008979">
    <property type="entry name" value="Galactose-bd-like_sf"/>
</dbReference>
<dbReference type="InterPro" id="IPR036852">
    <property type="entry name" value="Peptidase_S8/S53_dom_sf"/>
</dbReference>
<feature type="domain" description="P/Homo B" evidence="5">
    <location>
        <begin position="620"/>
        <end position="766"/>
    </location>
</feature>
<dbReference type="Pfam" id="PF17892">
    <property type="entry name" value="Cadherin_5"/>
    <property type="match status" value="1"/>
</dbReference>
<keyword evidence="3 4" id="KW-0720">Serine protease</keyword>
<dbReference type="PROSITE" id="PS51829">
    <property type="entry name" value="P_HOMO_B"/>
    <property type="match status" value="1"/>
</dbReference>
<comment type="similarity">
    <text evidence="4">Belongs to the peptidase S8 family.</text>
</comment>
<feature type="active site" description="Charge relay system" evidence="4">
    <location>
        <position position="510"/>
    </location>
</feature>
<dbReference type="EC" id="3.4.21.-" evidence="6"/>
<evidence type="ECO:0000313" key="6">
    <source>
        <dbReference type="EMBL" id="KKB96304.1"/>
    </source>
</evidence>
<feature type="active site" description="Charge relay system" evidence="4">
    <location>
        <position position="290"/>
    </location>
</feature>
<dbReference type="AlphaFoldDB" id="A0A0F5MP20"/>
<dbReference type="EMBL" id="JYHA01000093">
    <property type="protein sequence ID" value="KKB96304.1"/>
    <property type="molecule type" value="Genomic_DNA"/>
</dbReference>
<gene>
    <name evidence="6" type="ORF">SZ25_00626</name>
</gene>
<evidence type="ECO:0000256" key="2">
    <source>
        <dbReference type="ARBA" id="ARBA00022801"/>
    </source>
</evidence>
<dbReference type="Gene3D" id="2.60.40.3440">
    <property type="match status" value="1"/>
</dbReference>
<dbReference type="Proteomes" id="UP000033358">
    <property type="component" value="Unassembled WGS sequence"/>
</dbReference>
<dbReference type="PROSITE" id="PS00138">
    <property type="entry name" value="SUBTILASE_SER"/>
    <property type="match status" value="1"/>
</dbReference>
<feature type="active site" description="Charge relay system" evidence="4">
    <location>
        <position position="323"/>
    </location>
</feature>
<dbReference type="InterPro" id="IPR002884">
    <property type="entry name" value="P_dom"/>
</dbReference>
<dbReference type="GO" id="GO:0005737">
    <property type="term" value="C:cytoplasm"/>
    <property type="evidence" value="ECO:0007669"/>
    <property type="project" value="UniProtKB-ARBA"/>
</dbReference>
<dbReference type="PROSITE" id="PS51892">
    <property type="entry name" value="SUBTILASE"/>
    <property type="match status" value="1"/>
</dbReference>
<protein>
    <submittedName>
        <fullName evidence="6">Extracellular serine protease</fullName>
        <ecNumber evidence="6">3.4.21.-</ecNumber>
    </submittedName>
</protein>
<reference evidence="6 7" key="1">
    <citation type="submission" date="2015-02" db="EMBL/GenBank/DDBJ databases">
        <title>Single cell genomics of a rare environmental alphaproteobacterium provides unique insights into Rickettsiaceae evolution.</title>
        <authorList>
            <person name="Martijn J."/>
            <person name="Schulz F."/>
            <person name="Zaremba-Niedzwiedzka K."/>
            <person name="Viklund J."/>
            <person name="Stepanauskas R."/>
            <person name="Andersson S.G.E."/>
            <person name="Horn M."/>
            <person name="Guy L."/>
            <person name="Ettema T.J.G."/>
        </authorList>
    </citation>
    <scope>NUCLEOTIDE SEQUENCE [LARGE SCALE GENOMIC DNA]</scope>
    <source>
        <strain evidence="6 7">SCGC AAA041-L04</strain>
    </source>
</reference>
<evidence type="ECO:0000256" key="4">
    <source>
        <dbReference type="PROSITE-ProRule" id="PRU01240"/>
    </source>
</evidence>
<dbReference type="PRINTS" id="PR00723">
    <property type="entry name" value="SUBTILISIN"/>
</dbReference>
<dbReference type="Pfam" id="PF01483">
    <property type="entry name" value="P_proprotein"/>
    <property type="match status" value="1"/>
</dbReference>
<dbReference type="GO" id="GO:0016485">
    <property type="term" value="P:protein processing"/>
    <property type="evidence" value="ECO:0007669"/>
    <property type="project" value="TreeGrafter"/>
</dbReference>
<dbReference type="Gene3D" id="2.60.120.260">
    <property type="entry name" value="Galactose-binding domain-like"/>
    <property type="match status" value="1"/>
</dbReference>
<dbReference type="PATRIC" id="fig|1607817.3.peg.627"/>
<dbReference type="SUPFAM" id="SSF49785">
    <property type="entry name" value="Galactose-binding domain-like"/>
    <property type="match status" value="1"/>
</dbReference>
<evidence type="ECO:0000256" key="1">
    <source>
        <dbReference type="ARBA" id="ARBA00022670"/>
    </source>
</evidence>
<accession>A0A0F5MP20</accession>
<dbReference type="InterPro" id="IPR000209">
    <property type="entry name" value="Peptidase_S8/S53_dom"/>
</dbReference>
<dbReference type="InterPro" id="IPR041690">
    <property type="entry name" value="Cadherin_5"/>
</dbReference>
<evidence type="ECO:0000256" key="3">
    <source>
        <dbReference type="ARBA" id="ARBA00022825"/>
    </source>
</evidence>
<dbReference type="InterPro" id="IPR015500">
    <property type="entry name" value="Peptidase_S8_subtilisin-rel"/>
</dbReference>
<dbReference type="SUPFAM" id="SSF51120">
    <property type="entry name" value="beta-Roll"/>
    <property type="match status" value="1"/>
</dbReference>